<reference evidence="2" key="1">
    <citation type="journal article" date="2022" name="Int. J. Mol. Sci.">
        <title>Draft Genome of Tanacetum Coccineum: Genomic Comparison of Closely Related Tanacetum-Family Plants.</title>
        <authorList>
            <person name="Yamashiro T."/>
            <person name="Shiraishi A."/>
            <person name="Nakayama K."/>
            <person name="Satake H."/>
        </authorList>
    </citation>
    <scope>NUCLEOTIDE SEQUENCE</scope>
</reference>
<dbReference type="EMBL" id="BQNB010009484">
    <property type="protein sequence ID" value="GJS64171.1"/>
    <property type="molecule type" value="Genomic_DNA"/>
</dbReference>
<feature type="region of interest" description="Disordered" evidence="1">
    <location>
        <begin position="125"/>
        <end position="147"/>
    </location>
</feature>
<evidence type="ECO:0000313" key="2">
    <source>
        <dbReference type="EMBL" id="GJS64171.1"/>
    </source>
</evidence>
<protein>
    <submittedName>
        <fullName evidence="2">Uncharacterized protein</fullName>
    </submittedName>
</protein>
<accession>A0ABQ4XH65</accession>
<dbReference type="Proteomes" id="UP001151760">
    <property type="component" value="Unassembled WGS sequence"/>
</dbReference>
<organism evidence="2 3">
    <name type="scientific">Tanacetum coccineum</name>
    <dbReference type="NCBI Taxonomy" id="301880"/>
    <lineage>
        <taxon>Eukaryota</taxon>
        <taxon>Viridiplantae</taxon>
        <taxon>Streptophyta</taxon>
        <taxon>Embryophyta</taxon>
        <taxon>Tracheophyta</taxon>
        <taxon>Spermatophyta</taxon>
        <taxon>Magnoliopsida</taxon>
        <taxon>eudicotyledons</taxon>
        <taxon>Gunneridae</taxon>
        <taxon>Pentapetalae</taxon>
        <taxon>asterids</taxon>
        <taxon>campanulids</taxon>
        <taxon>Asterales</taxon>
        <taxon>Asteraceae</taxon>
        <taxon>Asteroideae</taxon>
        <taxon>Anthemideae</taxon>
        <taxon>Anthemidinae</taxon>
        <taxon>Tanacetum</taxon>
    </lineage>
</organism>
<reference evidence="2" key="2">
    <citation type="submission" date="2022-01" db="EMBL/GenBank/DDBJ databases">
        <authorList>
            <person name="Yamashiro T."/>
            <person name="Shiraishi A."/>
            <person name="Satake H."/>
            <person name="Nakayama K."/>
        </authorList>
    </citation>
    <scope>NUCLEOTIDE SEQUENCE</scope>
</reference>
<proteinExistence type="predicted"/>
<sequence>MTAPTIYVSVNSLPRHDILPENDVLERGYTTGIQKLKFVQTTKKRLNSAHMKATYTTRRGCKHNTEDVCHPFGSDGSFRKWPITTAYNKDTVKMTAVSRTFGSDGAITAAYDKGTDIKEMDKIKAKTDKAEHEKERVHKSRELSSFG</sequence>
<name>A0ABQ4XH65_9ASTR</name>
<keyword evidence="3" id="KW-1185">Reference proteome</keyword>
<comment type="caution">
    <text evidence="2">The sequence shown here is derived from an EMBL/GenBank/DDBJ whole genome shotgun (WGS) entry which is preliminary data.</text>
</comment>
<gene>
    <name evidence="2" type="ORF">Tco_0678735</name>
</gene>
<evidence type="ECO:0000256" key="1">
    <source>
        <dbReference type="SAM" id="MobiDB-lite"/>
    </source>
</evidence>
<evidence type="ECO:0000313" key="3">
    <source>
        <dbReference type="Proteomes" id="UP001151760"/>
    </source>
</evidence>